<evidence type="ECO:0000313" key="5">
    <source>
        <dbReference type="EMBL" id="CAD8122690.1"/>
    </source>
</evidence>
<evidence type="ECO:0000313" key="6">
    <source>
        <dbReference type="Proteomes" id="UP000692954"/>
    </source>
</evidence>
<organism evidence="5 6">
    <name type="scientific">Paramecium sonneborni</name>
    <dbReference type="NCBI Taxonomy" id="65129"/>
    <lineage>
        <taxon>Eukaryota</taxon>
        <taxon>Sar</taxon>
        <taxon>Alveolata</taxon>
        <taxon>Ciliophora</taxon>
        <taxon>Intramacronucleata</taxon>
        <taxon>Oligohymenophorea</taxon>
        <taxon>Peniculida</taxon>
        <taxon>Parameciidae</taxon>
        <taxon>Paramecium</taxon>
    </lineage>
</organism>
<comment type="caution">
    <text evidence="5">The sequence shown here is derived from an EMBL/GenBank/DDBJ whole genome shotgun (WGS) entry which is preliminary data.</text>
</comment>
<keyword evidence="3" id="KW-0677">Repeat</keyword>
<evidence type="ECO:0000256" key="2">
    <source>
        <dbReference type="ARBA" id="ARBA00022574"/>
    </source>
</evidence>
<dbReference type="GO" id="GO:0005634">
    <property type="term" value="C:nucleus"/>
    <property type="evidence" value="ECO:0007669"/>
    <property type="project" value="UniProtKB-SubCell"/>
</dbReference>
<evidence type="ECO:0000256" key="3">
    <source>
        <dbReference type="ARBA" id="ARBA00022737"/>
    </source>
</evidence>
<dbReference type="OrthoDB" id="10261640at2759"/>
<evidence type="ECO:0000259" key="4">
    <source>
        <dbReference type="Pfam" id="PF08154"/>
    </source>
</evidence>
<accession>A0A8S1R7J4</accession>
<comment type="subcellular location">
    <subcellularLocation>
        <location evidence="1">Nucleus</location>
    </subcellularLocation>
</comment>
<dbReference type="InterPro" id="IPR012972">
    <property type="entry name" value="NLE"/>
</dbReference>
<reference evidence="5" key="1">
    <citation type="submission" date="2021-01" db="EMBL/GenBank/DDBJ databases">
        <authorList>
            <consortium name="Genoscope - CEA"/>
            <person name="William W."/>
        </authorList>
    </citation>
    <scope>NUCLEOTIDE SEQUENCE</scope>
</reference>
<name>A0A8S1R7J4_9CILI</name>
<dbReference type="Proteomes" id="UP000692954">
    <property type="component" value="Unassembled WGS sequence"/>
</dbReference>
<proteinExistence type="predicted"/>
<protein>
    <recommendedName>
        <fullName evidence="4">NLE domain-containing protein</fullName>
    </recommendedName>
</protein>
<keyword evidence="6" id="KW-1185">Reference proteome</keyword>
<dbReference type="AlphaFoldDB" id="A0A8S1R7J4"/>
<evidence type="ECO:0000256" key="1">
    <source>
        <dbReference type="ARBA" id="ARBA00004123"/>
    </source>
</evidence>
<dbReference type="Pfam" id="PF08154">
    <property type="entry name" value="NLE"/>
    <property type="match status" value="1"/>
</dbReference>
<keyword evidence="2" id="KW-0853">WD repeat</keyword>
<sequence length="175" mass="20339">MNNSEYIVKFITNLPQEYQFSNNEIVVQGDMNQNDFSCLIQQLLQAENPDQEYNKLFDFLINGINLRSNLHEFITSNKIATEKTLQIEYLFAIPEPKLKQTININDWILTIGTLNNQILTCLFNGDIVICSEKGKILKIYKTKLAKSFTIYDNLIISTHWDCSVRIQTILQIKQN</sequence>
<feature type="domain" description="NLE" evidence="4">
    <location>
        <begin position="7"/>
        <end position="74"/>
    </location>
</feature>
<gene>
    <name evidence="5" type="ORF">PSON_ATCC_30995.1.T1400028</name>
</gene>
<dbReference type="EMBL" id="CAJJDN010000140">
    <property type="protein sequence ID" value="CAD8122690.1"/>
    <property type="molecule type" value="Genomic_DNA"/>
</dbReference>